<sequence>MAEAFFTYGKISHSIRISGISPSIVAKKFKANLAEMFLRDSKYNVIMIDNEKFDPPLKVNESYKVYDDREIQLVETSVVAPITKNYVSNFKNSLQVLAPADNINSNIKLQALAMVTIKAKDISLDEGDYKYIQNTQSLRAAIHDLTSAATKAYLETSNCAGEIHTGLNNVLKGVPDMLKEVDNPNSDSAEILRDLEIWMTDTLTECFEKAEKGSQQTRQLWEHIQELQKSFVSSLQSHDTKTDEDDDENKEKLTLLKTQQKRYEEAMQAAKLGIDKAWETKRLDENAEDEYDAARENYIKKSREISGLQFKIEQANKNGAKHEEVLTMLRDCILEIQGISENWRKASASISDMKIILQVENEGKRWENALSKNDLNKNQLIENMLKFMSVGYKVDYWANIQNQLIKKQFLPLASSANNVFGGGKVVSLKNEGEGMVLQATALVTEEQSKIVKEFESDIKDCLSLPSVAAVVQTATKAMATSTVEFNGRSMVVNVESITPRQLSKLLKVPNHENQMLQDKDGNFYEMIDNKFDPGLKAGTIYKINFQSSEHEDYSFNSSAPIPPARNTSQNAHSLENDVSNAQPTPEPQSFYQKQKPSEPQTFEDPKEKFYSNNKIALPDNTAFVKSGKLFFGNIVNGCAAVEELVLLSASAPDVNLVNKRSLRVSIVEAVQTFGKSYSTAVKTIEEVKLRFNEIPTRIRQGLETFAAQVNSQQNLETLQNSIRACIEVLEKNMNLFEPSQSNFIELEQSIKWAQKEEEKEIELQCKTKADKEREMAQIEKFIYQKENDIKSMESVILSLTAEIEGHKRAAEKNKSRFMGRFTGSGATGDQNNELQDLKQQQSSAQKNKHQLENEVDDLKMKQIEVKNKIKNCKVKSSANWTSINDSLNKIISQDTEQTWMSIIDIVKAVESDVNEMQKHAMGNSADNENLINAALRVSINSWIICQCCDIYTDILRSHVIPLFSKVTSNFGLRLEEAQSKLSSEKTNVQNVKKEVEKLADTRLLEAIKNSAKVAADTDTTFRAIFSTTI</sequence>
<name>A0AC35FGG1_9BILA</name>
<dbReference type="WBParaSite" id="PS1159_v2.g17157.t1">
    <property type="protein sequence ID" value="PS1159_v2.g17157.t1"/>
    <property type="gene ID" value="PS1159_v2.g17157"/>
</dbReference>
<reference evidence="2" key="1">
    <citation type="submission" date="2022-11" db="UniProtKB">
        <authorList>
            <consortium name="WormBaseParasite"/>
        </authorList>
    </citation>
    <scope>IDENTIFICATION</scope>
</reference>
<evidence type="ECO:0000313" key="1">
    <source>
        <dbReference type="Proteomes" id="UP000887580"/>
    </source>
</evidence>
<dbReference type="Proteomes" id="UP000887580">
    <property type="component" value="Unplaced"/>
</dbReference>
<proteinExistence type="predicted"/>
<accession>A0AC35FGG1</accession>
<protein>
    <submittedName>
        <fullName evidence="2">Uncharacterized protein</fullName>
    </submittedName>
</protein>
<organism evidence="1 2">
    <name type="scientific">Panagrolaimus sp. PS1159</name>
    <dbReference type="NCBI Taxonomy" id="55785"/>
    <lineage>
        <taxon>Eukaryota</taxon>
        <taxon>Metazoa</taxon>
        <taxon>Ecdysozoa</taxon>
        <taxon>Nematoda</taxon>
        <taxon>Chromadorea</taxon>
        <taxon>Rhabditida</taxon>
        <taxon>Tylenchina</taxon>
        <taxon>Panagrolaimomorpha</taxon>
        <taxon>Panagrolaimoidea</taxon>
        <taxon>Panagrolaimidae</taxon>
        <taxon>Panagrolaimus</taxon>
    </lineage>
</organism>
<evidence type="ECO:0000313" key="2">
    <source>
        <dbReference type="WBParaSite" id="PS1159_v2.g17157.t1"/>
    </source>
</evidence>